<proteinExistence type="predicted"/>
<keyword evidence="5" id="KW-1185">Reference proteome</keyword>
<dbReference type="Pfam" id="PF12833">
    <property type="entry name" value="HTH_18"/>
    <property type="match status" value="1"/>
</dbReference>
<dbReference type="PANTHER" id="PTHR43130:SF3">
    <property type="entry name" value="HTH-TYPE TRANSCRIPTIONAL REGULATOR RV1931C"/>
    <property type="match status" value="1"/>
</dbReference>
<dbReference type="PANTHER" id="PTHR43130">
    <property type="entry name" value="ARAC-FAMILY TRANSCRIPTIONAL REGULATOR"/>
    <property type="match status" value="1"/>
</dbReference>
<dbReference type="EMBL" id="PYOC01000009">
    <property type="protein sequence ID" value="PSV44379.1"/>
    <property type="molecule type" value="Genomic_DNA"/>
</dbReference>
<gene>
    <name evidence="4" type="ORF">C9J47_19745</name>
</gene>
<name>A0A2T3L4E8_9GAMM</name>
<dbReference type="InterPro" id="IPR052158">
    <property type="entry name" value="INH-QAR"/>
</dbReference>
<comment type="caution">
    <text evidence="4">The sequence shown here is derived from an EMBL/GenBank/DDBJ whole genome shotgun (WGS) entry which is preliminary data.</text>
</comment>
<dbReference type="AlphaFoldDB" id="A0A2T3L4E8"/>
<reference evidence="4 5" key="1">
    <citation type="submission" date="2018-03" db="EMBL/GenBank/DDBJ databases">
        <title>Whole genome sequencing of Histamine producing bacteria.</title>
        <authorList>
            <person name="Butler K."/>
        </authorList>
    </citation>
    <scope>NUCLEOTIDE SEQUENCE [LARGE SCALE GENOMIC DNA]</scope>
    <source>
        <strain evidence="4 5">ATCC 19614</strain>
    </source>
</reference>
<dbReference type="Proteomes" id="UP000241803">
    <property type="component" value="Unassembled WGS sequence"/>
</dbReference>
<dbReference type="GO" id="GO:0043565">
    <property type="term" value="F:sequence-specific DNA binding"/>
    <property type="evidence" value="ECO:0007669"/>
    <property type="project" value="InterPro"/>
</dbReference>
<keyword evidence="1" id="KW-0805">Transcription regulation</keyword>
<evidence type="ECO:0000259" key="3">
    <source>
        <dbReference type="PROSITE" id="PS01124"/>
    </source>
</evidence>
<dbReference type="InterPro" id="IPR009057">
    <property type="entry name" value="Homeodomain-like_sf"/>
</dbReference>
<feature type="domain" description="HTH araC/xylS-type" evidence="3">
    <location>
        <begin position="204"/>
        <end position="302"/>
    </location>
</feature>
<dbReference type="SUPFAM" id="SSF52317">
    <property type="entry name" value="Class I glutamine amidotransferase-like"/>
    <property type="match status" value="1"/>
</dbReference>
<sequence length="306" mass="34941">MKRILIGIYHYPNALKSAVYGLEEMFLMANNICKEQSVDVIFEPVVFEDTKQLPQTFVVILLPPSLQRNDYVNPKTELIDWLRIQHSQGAILASACAGAFILAATKLVETRAVTTHWGLSDSLRAQFPHIVVNSNEILIDHGDVITAGGMMSWLDLGFELVAKYSSASVMRKLGKQLVVDTAPREQRFYQQFIPSFLHGDQTIVKIQQIMNLDYTKPLSIQTLAGQVNLTVRTMQRRFFKATGYNPNRYLQRLRVQKVCDLLESSQHSFEYIASQVGYEDTSACRKIFVKIIGLTPREFRMRFTRN</sequence>
<dbReference type="SUPFAM" id="SSF46689">
    <property type="entry name" value="Homeodomain-like"/>
    <property type="match status" value="2"/>
</dbReference>
<evidence type="ECO:0000313" key="5">
    <source>
        <dbReference type="Proteomes" id="UP000241803"/>
    </source>
</evidence>
<evidence type="ECO:0000313" key="4">
    <source>
        <dbReference type="EMBL" id="PSV44379.1"/>
    </source>
</evidence>
<dbReference type="InterPro" id="IPR002818">
    <property type="entry name" value="DJ-1/PfpI"/>
</dbReference>
<dbReference type="GO" id="GO:0003700">
    <property type="term" value="F:DNA-binding transcription factor activity"/>
    <property type="evidence" value="ECO:0007669"/>
    <property type="project" value="InterPro"/>
</dbReference>
<dbReference type="InterPro" id="IPR029062">
    <property type="entry name" value="Class_I_gatase-like"/>
</dbReference>
<dbReference type="Gene3D" id="1.10.10.60">
    <property type="entry name" value="Homeodomain-like"/>
    <property type="match status" value="2"/>
</dbReference>
<evidence type="ECO:0000256" key="2">
    <source>
        <dbReference type="ARBA" id="ARBA00023163"/>
    </source>
</evidence>
<dbReference type="SMART" id="SM00342">
    <property type="entry name" value="HTH_ARAC"/>
    <property type="match status" value="1"/>
</dbReference>
<dbReference type="InterPro" id="IPR018060">
    <property type="entry name" value="HTH_AraC"/>
</dbReference>
<dbReference type="RefSeq" id="WP_107255031.1">
    <property type="nucleotide sequence ID" value="NZ_PYOC01000009.1"/>
</dbReference>
<keyword evidence="2" id="KW-0804">Transcription</keyword>
<evidence type="ECO:0000256" key="1">
    <source>
        <dbReference type="ARBA" id="ARBA00023015"/>
    </source>
</evidence>
<accession>A0A2T3L4E8</accession>
<dbReference type="Gene3D" id="3.40.50.880">
    <property type="match status" value="1"/>
</dbReference>
<organism evidence="4 5">
    <name type="scientific">Photobacterium indicum</name>
    <dbReference type="NCBI Taxonomy" id="81447"/>
    <lineage>
        <taxon>Bacteria</taxon>
        <taxon>Pseudomonadati</taxon>
        <taxon>Pseudomonadota</taxon>
        <taxon>Gammaproteobacteria</taxon>
        <taxon>Vibrionales</taxon>
        <taxon>Vibrionaceae</taxon>
        <taxon>Photobacterium</taxon>
    </lineage>
</organism>
<dbReference type="Pfam" id="PF01965">
    <property type="entry name" value="DJ-1_PfpI"/>
    <property type="match status" value="1"/>
</dbReference>
<dbReference type="PROSITE" id="PS01124">
    <property type="entry name" value="HTH_ARAC_FAMILY_2"/>
    <property type="match status" value="1"/>
</dbReference>
<protein>
    <submittedName>
        <fullName evidence="4">AraC family transcriptional regulator</fullName>
    </submittedName>
</protein>